<dbReference type="GO" id="GO:0000981">
    <property type="term" value="F:DNA-binding transcription factor activity, RNA polymerase II-specific"/>
    <property type="evidence" value="ECO:0007669"/>
    <property type="project" value="TreeGrafter"/>
</dbReference>
<dbReference type="PANTHER" id="PTHR11447:SF16">
    <property type="entry name" value="P53 PROTEIN LONG FORM VARIANT 1"/>
    <property type="match status" value="1"/>
</dbReference>
<evidence type="ECO:0000256" key="11">
    <source>
        <dbReference type="ARBA" id="ARBA00023242"/>
    </source>
</evidence>
<evidence type="ECO:0000256" key="1">
    <source>
        <dbReference type="ARBA" id="ARBA00001947"/>
    </source>
</evidence>
<evidence type="ECO:0000256" key="12">
    <source>
        <dbReference type="SAM" id="Coils"/>
    </source>
</evidence>
<dbReference type="OrthoDB" id="5915660at2759"/>
<gene>
    <name evidence="15" type="ORF">LSTR_LSTR009450</name>
</gene>
<feature type="region of interest" description="Disordered" evidence="13">
    <location>
        <begin position="145"/>
        <end position="189"/>
    </location>
</feature>
<keyword evidence="6" id="KW-0862">Zinc</keyword>
<comment type="subcellular location">
    <subcellularLocation>
        <location evidence="2">Nucleus</location>
    </subcellularLocation>
</comment>
<dbReference type="SUPFAM" id="SSF49417">
    <property type="entry name" value="p53-like transcription factors"/>
    <property type="match status" value="1"/>
</dbReference>
<evidence type="ECO:0000256" key="10">
    <source>
        <dbReference type="ARBA" id="ARBA00023163"/>
    </source>
</evidence>
<dbReference type="GO" id="GO:0000978">
    <property type="term" value="F:RNA polymerase II cis-regulatory region sequence-specific DNA binding"/>
    <property type="evidence" value="ECO:0007669"/>
    <property type="project" value="TreeGrafter"/>
</dbReference>
<dbReference type="GO" id="GO:0006915">
    <property type="term" value="P:apoptotic process"/>
    <property type="evidence" value="ECO:0007669"/>
    <property type="project" value="UniProtKB-KW"/>
</dbReference>
<protein>
    <recommendedName>
        <fullName evidence="14">p53 DNA-binding domain-containing protein</fullName>
    </recommendedName>
</protein>
<evidence type="ECO:0000259" key="14">
    <source>
        <dbReference type="Pfam" id="PF00870"/>
    </source>
</evidence>
<accession>A0A482X423</accession>
<evidence type="ECO:0000256" key="4">
    <source>
        <dbReference type="ARBA" id="ARBA00022703"/>
    </source>
</evidence>
<dbReference type="InterPro" id="IPR002117">
    <property type="entry name" value="p53_tumour_suppressor"/>
</dbReference>
<dbReference type="EMBL" id="QKKF02018021">
    <property type="protein sequence ID" value="RZF40655.1"/>
    <property type="molecule type" value="Genomic_DNA"/>
</dbReference>
<feature type="coiled-coil region" evidence="12">
    <location>
        <begin position="269"/>
        <end position="306"/>
    </location>
</feature>
<evidence type="ECO:0000256" key="13">
    <source>
        <dbReference type="SAM" id="MobiDB-lite"/>
    </source>
</evidence>
<dbReference type="SMR" id="A0A482X423"/>
<dbReference type="InParanoid" id="A0A482X423"/>
<feature type="compositionally biased region" description="Basic and acidic residues" evidence="13">
    <location>
        <begin position="311"/>
        <end position="333"/>
    </location>
</feature>
<dbReference type="AlphaFoldDB" id="A0A482X423"/>
<evidence type="ECO:0000256" key="8">
    <source>
        <dbReference type="ARBA" id="ARBA00023125"/>
    </source>
</evidence>
<dbReference type="GO" id="GO:0046872">
    <property type="term" value="F:metal ion binding"/>
    <property type="evidence" value="ECO:0007669"/>
    <property type="project" value="UniProtKB-KW"/>
</dbReference>
<evidence type="ECO:0000256" key="2">
    <source>
        <dbReference type="ARBA" id="ARBA00004123"/>
    </source>
</evidence>
<keyword evidence="8" id="KW-0238">DNA-binding</keyword>
<evidence type="ECO:0000256" key="5">
    <source>
        <dbReference type="ARBA" id="ARBA00022723"/>
    </source>
</evidence>
<evidence type="ECO:0000313" key="16">
    <source>
        <dbReference type="Proteomes" id="UP000291343"/>
    </source>
</evidence>
<keyword evidence="9" id="KW-0010">Activator</keyword>
<keyword evidence="11" id="KW-0539">Nucleus</keyword>
<feature type="region of interest" description="Disordered" evidence="13">
    <location>
        <begin position="311"/>
        <end position="341"/>
    </location>
</feature>
<proteinExistence type="inferred from homology"/>
<dbReference type="Gene3D" id="2.60.40.720">
    <property type="match status" value="1"/>
</dbReference>
<keyword evidence="12" id="KW-0175">Coiled coil</keyword>
<dbReference type="Pfam" id="PF00870">
    <property type="entry name" value="P53"/>
    <property type="match status" value="1"/>
</dbReference>
<evidence type="ECO:0000256" key="6">
    <source>
        <dbReference type="ARBA" id="ARBA00022833"/>
    </source>
</evidence>
<comment type="caution">
    <text evidence="15">The sequence shown here is derived from an EMBL/GenBank/DDBJ whole genome shotgun (WGS) entry which is preliminary data.</text>
</comment>
<reference evidence="15 16" key="1">
    <citation type="journal article" date="2017" name="Gigascience">
        <title>Genome sequence of the small brown planthopper, Laodelphax striatellus.</title>
        <authorList>
            <person name="Zhu J."/>
            <person name="Jiang F."/>
            <person name="Wang X."/>
            <person name="Yang P."/>
            <person name="Bao Y."/>
            <person name="Zhao W."/>
            <person name="Wang W."/>
            <person name="Lu H."/>
            <person name="Wang Q."/>
            <person name="Cui N."/>
            <person name="Li J."/>
            <person name="Chen X."/>
            <person name="Luo L."/>
            <person name="Yu J."/>
            <person name="Kang L."/>
            <person name="Cui F."/>
        </authorList>
    </citation>
    <scope>NUCLEOTIDE SEQUENCE [LARGE SCALE GENOMIC DNA]</scope>
    <source>
        <strain evidence="15">Lst14</strain>
    </source>
</reference>
<dbReference type="Proteomes" id="UP000291343">
    <property type="component" value="Unassembled WGS sequence"/>
</dbReference>
<keyword evidence="4" id="KW-0053">Apoptosis</keyword>
<keyword evidence="5" id="KW-0479">Metal-binding</keyword>
<dbReference type="InterPro" id="IPR008967">
    <property type="entry name" value="p53-like_TF_DNA-bd_sf"/>
</dbReference>
<feature type="compositionally biased region" description="Gly residues" evidence="13">
    <location>
        <begin position="165"/>
        <end position="176"/>
    </location>
</feature>
<dbReference type="GO" id="GO:0005634">
    <property type="term" value="C:nucleus"/>
    <property type="evidence" value="ECO:0007669"/>
    <property type="project" value="UniProtKB-SubCell"/>
</dbReference>
<evidence type="ECO:0000313" key="15">
    <source>
        <dbReference type="EMBL" id="RZF40655.1"/>
    </source>
</evidence>
<keyword evidence="16" id="KW-1185">Reference proteome</keyword>
<keyword evidence="10" id="KW-0804">Transcription</keyword>
<organism evidence="15 16">
    <name type="scientific">Laodelphax striatellus</name>
    <name type="common">Small brown planthopper</name>
    <name type="synonym">Delphax striatella</name>
    <dbReference type="NCBI Taxonomy" id="195883"/>
    <lineage>
        <taxon>Eukaryota</taxon>
        <taxon>Metazoa</taxon>
        <taxon>Ecdysozoa</taxon>
        <taxon>Arthropoda</taxon>
        <taxon>Hexapoda</taxon>
        <taxon>Insecta</taxon>
        <taxon>Pterygota</taxon>
        <taxon>Neoptera</taxon>
        <taxon>Paraneoptera</taxon>
        <taxon>Hemiptera</taxon>
        <taxon>Auchenorrhyncha</taxon>
        <taxon>Fulgoroidea</taxon>
        <taxon>Delphacidae</taxon>
        <taxon>Criomorphinae</taxon>
        <taxon>Laodelphax</taxon>
    </lineage>
</organism>
<dbReference type="InterPro" id="IPR012346">
    <property type="entry name" value="p53/RUNT-type_TF_DNA-bd_sf"/>
</dbReference>
<evidence type="ECO:0000256" key="9">
    <source>
        <dbReference type="ARBA" id="ARBA00023159"/>
    </source>
</evidence>
<comment type="cofactor">
    <cofactor evidence="1">
        <name>Zn(2+)</name>
        <dbReference type="ChEBI" id="CHEBI:29105"/>
    </cofactor>
</comment>
<dbReference type="InterPro" id="IPR011615">
    <property type="entry name" value="p53_DNA-bd"/>
</dbReference>
<comment type="similarity">
    <text evidence="3">Belongs to the p53 family.</text>
</comment>
<evidence type="ECO:0000256" key="7">
    <source>
        <dbReference type="ARBA" id="ARBA00023015"/>
    </source>
</evidence>
<feature type="domain" description="p53 DNA-binding" evidence="14">
    <location>
        <begin position="197"/>
        <end position="262"/>
    </location>
</feature>
<keyword evidence="7" id="KW-0805">Transcription regulation</keyword>
<dbReference type="PANTHER" id="PTHR11447">
    <property type="entry name" value="CELLULAR TUMOR ANTIGEN P53"/>
    <property type="match status" value="1"/>
</dbReference>
<name>A0A482X423_LAOST</name>
<evidence type="ECO:0000256" key="3">
    <source>
        <dbReference type="ARBA" id="ARBA00006167"/>
    </source>
</evidence>
<sequence>MDMNSQESEIINEGVLKYIMDDLGTSQPYMFLQDNDAYVDIYNPAHQQHLNNENLLQQHQIKSEHQLQQHLNEDCQLQQHLTDGSHLQQQQQHLNNDRHLHEQHLNNNPHLQQQQFDNHQLQQQQHVNEDHQLPQQQPLTDGIQLHHHQQQQQQNTNNDNRQLMDGGGEAMGGGEVGAPPPPQHTSPTGLQPCLTIYPGCYDFHVTVANTHNGRHAWVYSSKLQKIYIDIDKVLMLQFRLNTVDVKGLCVRALLVYSGPDHDANHSPGIATLLEEVQKLHAKFDQLNNLHAKFDQLNNKVDKILRELAPNLRDDNSRPNKIEITGHHKTREQVAESPQPHP</sequence>